<dbReference type="EMBL" id="GANP01012509">
    <property type="protein sequence ID" value="JAB71959.1"/>
    <property type="molecule type" value="mRNA"/>
</dbReference>
<feature type="chain" id="PRO_5004734359" evidence="1">
    <location>
        <begin position="19"/>
        <end position="212"/>
    </location>
</feature>
<keyword evidence="1" id="KW-0732">Signal</keyword>
<dbReference type="GO" id="GO:0030682">
    <property type="term" value="P:symbiont-mediated perturbation of host defenses"/>
    <property type="evidence" value="ECO:0007669"/>
    <property type="project" value="InterPro"/>
</dbReference>
<dbReference type="AlphaFoldDB" id="V5H4R3"/>
<name>V5H4R3_IXORI</name>
<dbReference type="InterPro" id="IPR002970">
    <property type="entry name" value="Tick_his-bd"/>
</dbReference>
<organism evidence="2">
    <name type="scientific">Ixodes ricinus</name>
    <name type="common">Common tick</name>
    <name type="synonym">Acarus ricinus</name>
    <dbReference type="NCBI Taxonomy" id="34613"/>
    <lineage>
        <taxon>Eukaryota</taxon>
        <taxon>Metazoa</taxon>
        <taxon>Ecdysozoa</taxon>
        <taxon>Arthropoda</taxon>
        <taxon>Chelicerata</taxon>
        <taxon>Arachnida</taxon>
        <taxon>Acari</taxon>
        <taxon>Parasitiformes</taxon>
        <taxon>Ixodida</taxon>
        <taxon>Ixodoidea</taxon>
        <taxon>Ixodidae</taxon>
        <taxon>Ixodinae</taxon>
        <taxon>Ixodes</taxon>
    </lineage>
</organism>
<dbReference type="GO" id="GO:0043176">
    <property type="term" value="F:amine binding"/>
    <property type="evidence" value="ECO:0007669"/>
    <property type="project" value="InterPro"/>
</dbReference>
<sequence>MKLVYWFISWYFLEGIVCSKPGDVRIDNAPEYWESQDIKRALGNPIRKSWLYYRTYSSETDGFKHECVYAEVAENQPEANVYKFEQGYTNGKGNKTVKQTLYATPFTTEDSDRKTENGMKVTANKDQDTGKNYRLIYSNYDTCDILRVLDKSKVYGVECELYLHEKNGKMEVPKSCESIYGLACGRGHTLYKQQVYHDYCKGAAEGPSKHLL</sequence>
<dbReference type="InterPro" id="IPR012674">
    <property type="entry name" value="Calycin"/>
</dbReference>
<dbReference type="SUPFAM" id="SSF50814">
    <property type="entry name" value="Lipocalins"/>
    <property type="match status" value="1"/>
</dbReference>
<protein>
    <submittedName>
        <fullName evidence="2">Putative lipocalin-2 1</fullName>
    </submittedName>
</protein>
<feature type="signal peptide" evidence="1">
    <location>
        <begin position="1"/>
        <end position="18"/>
    </location>
</feature>
<accession>V5H4R3</accession>
<evidence type="ECO:0000256" key="1">
    <source>
        <dbReference type="SAM" id="SignalP"/>
    </source>
</evidence>
<reference evidence="2" key="1">
    <citation type="journal article" date="2015" name="Sci. Rep.">
        <title>Tissue- and time-dependent transcription in Ixodes ricinus salivary glands and midguts when blood feeding on the vertebrate host.</title>
        <authorList>
            <person name="Kotsyfakis M."/>
            <person name="Schwarz A."/>
            <person name="Erhart J."/>
            <person name="Ribeiro J.M."/>
        </authorList>
    </citation>
    <scope>NUCLEOTIDE SEQUENCE</scope>
    <source>
        <tissue evidence="2">Salivary gland and midgut</tissue>
    </source>
</reference>
<evidence type="ECO:0000313" key="2">
    <source>
        <dbReference type="EMBL" id="JAB71959.1"/>
    </source>
</evidence>
<dbReference type="Pfam" id="PF02098">
    <property type="entry name" value="His_binding"/>
    <property type="match status" value="1"/>
</dbReference>
<proteinExistence type="evidence at transcript level"/>
<dbReference type="Gene3D" id="2.40.128.20">
    <property type="match status" value="1"/>
</dbReference>